<keyword evidence="10" id="KW-1185">Reference proteome</keyword>
<dbReference type="CDD" id="cd07717">
    <property type="entry name" value="RNaseZ_ZiPD-like_MBL-fold"/>
    <property type="match status" value="1"/>
</dbReference>
<organism evidence="9 10">
    <name type="scientific">Algoriphagus aquatilis</name>
    <dbReference type="NCBI Taxonomy" id="490186"/>
    <lineage>
        <taxon>Bacteria</taxon>
        <taxon>Pseudomonadati</taxon>
        <taxon>Bacteroidota</taxon>
        <taxon>Cytophagia</taxon>
        <taxon>Cytophagales</taxon>
        <taxon>Cyclobacteriaceae</taxon>
        <taxon>Algoriphagus</taxon>
    </lineage>
</organism>
<dbReference type="EMBL" id="JBHSKS010000001">
    <property type="protein sequence ID" value="MFC5190574.1"/>
    <property type="molecule type" value="Genomic_DNA"/>
</dbReference>
<evidence type="ECO:0000313" key="9">
    <source>
        <dbReference type="EMBL" id="MFC5190574.1"/>
    </source>
</evidence>
<feature type="binding site" evidence="8">
    <location>
        <position position="214"/>
    </location>
    <ligand>
        <name>Zn(2+)</name>
        <dbReference type="ChEBI" id="CHEBI:29105"/>
        <label>2</label>
        <note>catalytic</note>
    </ligand>
</feature>
<keyword evidence="6 8" id="KW-0378">Hydrolase</keyword>
<dbReference type="RefSeq" id="WP_377911772.1">
    <property type="nucleotide sequence ID" value="NZ_JBHSKS010000001.1"/>
</dbReference>
<accession>A0ABW0BUB4</accession>
<dbReference type="EC" id="3.1.26.11" evidence="8"/>
<evidence type="ECO:0000256" key="1">
    <source>
        <dbReference type="ARBA" id="ARBA00011738"/>
    </source>
</evidence>
<evidence type="ECO:0000256" key="6">
    <source>
        <dbReference type="ARBA" id="ARBA00022801"/>
    </source>
</evidence>
<protein>
    <recommendedName>
        <fullName evidence="8">Ribonuclease Z</fullName>
        <shortName evidence="8">RNase Z</shortName>
        <ecNumber evidence="8">3.1.26.11</ecNumber>
    </recommendedName>
    <alternativeName>
        <fullName evidence="8">tRNA 3 endonuclease</fullName>
    </alternativeName>
    <alternativeName>
        <fullName evidence="8">tRNase Z</fullName>
    </alternativeName>
</protein>
<comment type="similarity">
    <text evidence="8">Belongs to the RNase Z family.</text>
</comment>
<keyword evidence="7 8" id="KW-0862">Zinc</keyword>
<feature type="binding site" evidence="8">
    <location>
        <position position="64"/>
    </location>
    <ligand>
        <name>Zn(2+)</name>
        <dbReference type="ChEBI" id="CHEBI:29105"/>
        <label>1</label>
        <note>catalytic</note>
    </ligand>
</feature>
<keyword evidence="5 8" id="KW-0255">Endonuclease</keyword>
<dbReference type="SUPFAM" id="SSF56281">
    <property type="entry name" value="Metallo-hydrolase/oxidoreductase"/>
    <property type="match status" value="1"/>
</dbReference>
<dbReference type="NCBIfam" id="TIGR02651">
    <property type="entry name" value="RNase_Z"/>
    <property type="match status" value="1"/>
</dbReference>
<evidence type="ECO:0000256" key="8">
    <source>
        <dbReference type="HAMAP-Rule" id="MF_01818"/>
    </source>
</evidence>
<comment type="subunit">
    <text evidence="1 8">Homodimer.</text>
</comment>
<feature type="binding site" evidence="8">
    <location>
        <position position="272"/>
    </location>
    <ligand>
        <name>Zn(2+)</name>
        <dbReference type="ChEBI" id="CHEBI:29105"/>
        <label>2</label>
        <note>catalytic</note>
    </ligand>
</feature>
<feature type="binding site" evidence="8">
    <location>
        <position position="144"/>
    </location>
    <ligand>
        <name>Zn(2+)</name>
        <dbReference type="ChEBI" id="CHEBI:29105"/>
        <label>1</label>
        <note>catalytic</note>
    </ligand>
</feature>
<comment type="caution">
    <text evidence="9">The sequence shown here is derived from an EMBL/GenBank/DDBJ whole genome shotgun (WGS) entry which is preliminary data.</text>
</comment>
<dbReference type="PANTHER" id="PTHR46018:SF2">
    <property type="entry name" value="ZINC PHOSPHODIESTERASE ELAC PROTEIN 1"/>
    <property type="match status" value="1"/>
</dbReference>
<feature type="binding site" evidence="8">
    <location>
        <position position="68"/>
    </location>
    <ligand>
        <name>Zn(2+)</name>
        <dbReference type="ChEBI" id="CHEBI:29105"/>
        <label>2</label>
        <note>catalytic</note>
    </ligand>
</feature>
<sequence length="310" mass="35484">MIPEFEVTILGNTSSIPVHGRNHTAQVVRFGQECLLLDCGEGTQIQMRKFKIKYSRISHIFISHLHGDHYLGLIGLLSSYHLSKRTQPLKIFGPQGLDEIITTHFRWSNTRLAYPLEFIQTHDDGLNLLMDHPRFSVYSFPLSHRIPTTGFLIKEKQGLRSLIKEKLQENKIPLQAIHEIRSGRDFTDELGNVFRVDEYAHPLPPLRSYAFCSDTKFEPTLRTFLRGVDLLYHESTFMESDAQRAADTFHCTAKQAADIAKISEVKNLLLGHFSSRYVDLTEMLAEAQTVFTNSTLSEEGKTYPILSHHE</sequence>
<dbReference type="InterPro" id="IPR013471">
    <property type="entry name" value="RNase_Z/BN"/>
</dbReference>
<proteinExistence type="inferred from homology"/>
<comment type="catalytic activity">
    <reaction evidence="8">
        <text>Endonucleolytic cleavage of RNA, removing extra 3' nucleotides from tRNA precursor, generating 3' termini of tRNAs. A 3'-hydroxy group is left at the tRNA terminus and a 5'-phosphoryl group is left at the trailer molecule.</text>
        <dbReference type="EC" id="3.1.26.11"/>
    </reaction>
</comment>
<feature type="binding site" evidence="8">
    <location>
        <position position="66"/>
    </location>
    <ligand>
        <name>Zn(2+)</name>
        <dbReference type="ChEBI" id="CHEBI:29105"/>
        <label>1</label>
        <note>catalytic</note>
    </ligand>
</feature>
<gene>
    <name evidence="8" type="primary">rnz</name>
    <name evidence="9" type="ORF">ACFPIK_02255</name>
</gene>
<name>A0ABW0BUB4_9BACT</name>
<dbReference type="Gene3D" id="3.60.15.10">
    <property type="entry name" value="Ribonuclease Z/Hydroxyacylglutathione hydrolase-like"/>
    <property type="match status" value="1"/>
</dbReference>
<feature type="active site" description="Proton acceptor" evidence="8">
    <location>
        <position position="68"/>
    </location>
</feature>
<comment type="function">
    <text evidence="8">Zinc phosphodiesterase, which displays some tRNA 3'-processing endonuclease activity. Probably involved in tRNA maturation, by removing a 3'-trailer from precursor tRNA.</text>
</comment>
<reference evidence="10" key="1">
    <citation type="journal article" date="2019" name="Int. J. Syst. Evol. Microbiol.">
        <title>The Global Catalogue of Microorganisms (GCM) 10K type strain sequencing project: providing services to taxonomists for standard genome sequencing and annotation.</title>
        <authorList>
            <consortium name="The Broad Institute Genomics Platform"/>
            <consortium name="The Broad Institute Genome Sequencing Center for Infectious Disease"/>
            <person name="Wu L."/>
            <person name="Ma J."/>
        </authorList>
    </citation>
    <scope>NUCLEOTIDE SEQUENCE [LARGE SCALE GENOMIC DNA]</scope>
    <source>
        <strain evidence="10">CGMCC 1.7030</strain>
    </source>
</reference>
<feature type="binding site" evidence="8">
    <location>
        <position position="214"/>
    </location>
    <ligand>
        <name>Zn(2+)</name>
        <dbReference type="ChEBI" id="CHEBI:29105"/>
        <label>1</label>
        <note>catalytic</note>
    </ligand>
</feature>
<evidence type="ECO:0000256" key="7">
    <source>
        <dbReference type="ARBA" id="ARBA00022833"/>
    </source>
</evidence>
<dbReference type="InterPro" id="IPR036866">
    <property type="entry name" value="RibonucZ/Hydroxyglut_hydro"/>
</dbReference>
<feature type="binding site" evidence="8">
    <location>
        <position position="69"/>
    </location>
    <ligand>
        <name>Zn(2+)</name>
        <dbReference type="ChEBI" id="CHEBI:29105"/>
        <label>2</label>
        <note>catalytic</note>
    </ligand>
</feature>
<evidence type="ECO:0000256" key="5">
    <source>
        <dbReference type="ARBA" id="ARBA00022759"/>
    </source>
</evidence>
<dbReference type="Pfam" id="PF23023">
    <property type="entry name" value="Anti-Pycsar_Apyc1"/>
    <property type="match status" value="1"/>
</dbReference>
<keyword evidence="4 8" id="KW-0479">Metal-binding</keyword>
<dbReference type="GO" id="GO:0042781">
    <property type="term" value="F:3'-tRNA processing endoribonuclease activity"/>
    <property type="evidence" value="ECO:0007669"/>
    <property type="project" value="UniProtKB-EC"/>
</dbReference>
<evidence type="ECO:0000256" key="3">
    <source>
        <dbReference type="ARBA" id="ARBA00022722"/>
    </source>
</evidence>
<dbReference type="NCBIfam" id="NF000801">
    <property type="entry name" value="PRK00055.1-3"/>
    <property type="match status" value="1"/>
</dbReference>
<evidence type="ECO:0000313" key="10">
    <source>
        <dbReference type="Proteomes" id="UP001596163"/>
    </source>
</evidence>
<dbReference type="Proteomes" id="UP001596163">
    <property type="component" value="Unassembled WGS sequence"/>
</dbReference>
<dbReference type="PANTHER" id="PTHR46018">
    <property type="entry name" value="ZINC PHOSPHODIESTERASE ELAC PROTEIN 1"/>
    <property type="match status" value="1"/>
</dbReference>
<comment type="cofactor">
    <cofactor evidence="8">
        <name>Zn(2+)</name>
        <dbReference type="ChEBI" id="CHEBI:29105"/>
    </cofactor>
    <text evidence="8">Binds 2 Zn(2+) ions.</text>
</comment>
<dbReference type="HAMAP" id="MF_01818">
    <property type="entry name" value="RNase_Z_BN"/>
    <property type="match status" value="1"/>
</dbReference>
<evidence type="ECO:0000256" key="4">
    <source>
        <dbReference type="ARBA" id="ARBA00022723"/>
    </source>
</evidence>
<keyword evidence="3 8" id="KW-0540">Nuclease</keyword>
<evidence type="ECO:0000256" key="2">
    <source>
        <dbReference type="ARBA" id="ARBA00022694"/>
    </source>
</evidence>
<keyword evidence="2 8" id="KW-0819">tRNA processing</keyword>